<reference evidence="1" key="1">
    <citation type="submission" date="2022-04" db="EMBL/GenBank/DDBJ databases">
        <authorList>
            <person name="Friedrich I."/>
            <person name="Schneider D."/>
            <person name="Poehlein A."/>
            <person name="Hertel R."/>
            <person name="Daniel R."/>
        </authorList>
    </citation>
    <scope>NUCLEOTIDE SEQUENCE</scope>
</reference>
<gene>
    <name evidence="1" type="ORF">MARCHEWKA_04160</name>
</gene>
<evidence type="ECO:0000313" key="2">
    <source>
        <dbReference type="Proteomes" id="UP001056634"/>
    </source>
</evidence>
<protein>
    <submittedName>
        <fullName evidence="1">Uncharacterized protein</fullName>
    </submittedName>
</protein>
<dbReference type="EMBL" id="ON529851">
    <property type="protein sequence ID" value="UTC28928.1"/>
    <property type="molecule type" value="Genomic_DNA"/>
</dbReference>
<keyword evidence="2" id="KW-1185">Reference proteome</keyword>
<proteinExistence type="predicted"/>
<sequence length="79" mass="8285">MAQDQGMTTFKTVGDLKQGLQALPDDTKLALGQFGQSEPTAEQQEQALDVEGIAMVQDGDRVTFGAIQQGAETAATSQA</sequence>
<dbReference type="Proteomes" id="UP001056634">
    <property type="component" value="Segment"/>
</dbReference>
<name>A0A9E7N357_9CAUD</name>
<accession>A0A9E7N357</accession>
<organism evidence="1 2">
    <name type="scientific">Brevundimonas phage vB_BpoS-Marchewka</name>
    <dbReference type="NCBI Taxonomy" id="2948604"/>
    <lineage>
        <taxon>Viruses</taxon>
        <taxon>Duplodnaviria</taxon>
        <taxon>Heunggongvirae</taxon>
        <taxon>Uroviricota</taxon>
        <taxon>Caudoviricetes</taxon>
        <taxon>Jeanschmidtviridae</taxon>
        <taxon>Marchewkavirus</taxon>
        <taxon>Marchewkavirus marchewka</taxon>
    </lineage>
</organism>
<evidence type="ECO:0000313" key="1">
    <source>
        <dbReference type="EMBL" id="UTC28928.1"/>
    </source>
</evidence>